<dbReference type="Proteomes" id="UP001056035">
    <property type="component" value="Chromosome"/>
</dbReference>
<feature type="compositionally biased region" description="Pro residues" evidence="1">
    <location>
        <begin position="86"/>
        <end position="95"/>
    </location>
</feature>
<dbReference type="PROSITE" id="PS51178">
    <property type="entry name" value="PASTA"/>
    <property type="match status" value="1"/>
</dbReference>
<dbReference type="InterPro" id="IPR005543">
    <property type="entry name" value="PASTA_dom"/>
</dbReference>
<feature type="region of interest" description="Disordered" evidence="1">
    <location>
        <begin position="112"/>
        <end position="135"/>
    </location>
</feature>
<dbReference type="Gene3D" id="3.30.10.20">
    <property type="match status" value="2"/>
</dbReference>
<dbReference type="RefSeq" id="WP_254572653.1">
    <property type="nucleotide sequence ID" value="NZ_CP098502.1"/>
</dbReference>
<feature type="domain" description="PASTA" evidence="2">
    <location>
        <begin position="764"/>
        <end position="831"/>
    </location>
</feature>
<evidence type="ECO:0000313" key="3">
    <source>
        <dbReference type="EMBL" id="UTI65975.1"/>
    </source>
</evidence>
<name>A0ABY5DVE3_9ACTN</name>
<dbReference type="CDD" id="cd06577">
    <property type="entry name" value="PASTA_pknB"/>
    <property type="match status" value="1"/>
</dbReference>
<dbReference type="InterPro" id="IPR013783">
    <property type="entry name" value="Ig-like_fold"/>
</dbReference>
<proteinExistence type="predicted"/>
<feature type="compositionally biased region" description="Polar residues" evidence="1">
    <location>
        <begin position="639"/>
        <end position="672"/>
    </location>
</feature>
<dbReference type="Gene3D" id="2.60.40.10">
    <property type="entry name" value="Immunoglobulins"/>
    <property type="match status" value="1"/>
</dbReference>
<evidence type="ECO:0000313" key="4">
    <source>
        <dbReference type="Proteomes" id="UP001056035"/>
    </source>
</evidence>
<sequence>MSALLLLAGGGGDPARAADVPDGTPVAGTSGSAGMPYAATSLGALPPAPLDRESAIEGAAGRQEAGRRDDVAGAQNREGGRLTEPRPNPASPATPRPRRTLLRSARSAVTGSFGFPGPTYADTHAFPPDTQGDVGPRQYVVTMNGRFRSYDKTTGQPDGALDADSSAFFATVMTPPTSDNFTTDPHIRYDRLSQRWFIVMIDVPGRQGNTPNRLMLAVSDGPNVTATGWTFFQWSEDLGGGSDSRFADYPTLAVDANALYIGVNLFVAGTSVGAGNGAYAGSRAYVVRKSSVLGAGPVVVTKFATGDATSGLFTPQGADDRTGSSASGWFAGVDQTTFGTIDFRKVVDPGGSPSLLSATVSVPGTAFPAPVPHLGNTAGPAGYIDAIDDRLYSATLRGGHLWTAQSIGIDRTGAASSAPDRDGARWYDFDVSSGSPVLADSGTVADTSVSSAPLSYTLPTVNVNGQGTVAMGGTVAGASAYINAFFTSRRATDAVGAMDPPTLATAASAPYNPPGDPGGSGGRRWGDYSLVSVDPVDDQTMWSVQEYTAAPDLYGTRITRLLAPSPVATAASPRTLTGGGAVTRVVVSGSGFFDPGAGFPARLTLTGDCVPGGATVTDVTPTRVVADVVASSPGPCTFRVTNPDGQSATVSSNRPPTTSADSAQTPQDTPLNGPSVLANDTDPDGDPLTATRASSPVHGTLTLAPDGTYRYVPDAGFSGSDGFSYTATDGIATSPTTSVALQVTPRAATLPPPQPLTPTLAPGTPRGCRVPATKALTLSQAGRRLANAGCVRTKVRRVTTTVVRPGRVLTTVPGPGTTVKTGTLVTIKVARATCRVPAIARGSTLTTARARLAKARCPRVSLRRVRAARAGRVVRISPPAGTTVRAGRRVVVFIGR</sequence>
<organism evidence="3 4">
    <name type="scientific">Paraconexibacter antarcticus</name>
    <dbReference type="NCBI Taxonomy" id="2949664"/>
    <lineage>
        <taxon>Bacteria</taxon>
        <taxon>Bacillati</taxon>
        <taxon>Actinomycetota</taxon>
        <taxon>Thermoleophilia</taxon>
        <taxon>Solirubrobacterales</taxon>
        <taxon>Paraconexibacteraceae</taxon>
        <taxon>Paraconexibacter</taxon>
    </lineage>
</organism>
<dbReference type="Pfam" id="PF03793">
    <property type="entry name" value="PASTA"/>
    <property type="match status" value="1"/>
</dbReference>
<accession>A0ABY5DVE3</accession>
<dbReference type="EMBL" id="CP098502">
    <property type="protein sequence ID" value="UTI65975.1"/>
    <property type="molecule type" value="Genomic_DNA"/>
</dbReference>
<reference evidence="3 4" key="1">
    <citation type="submission" date="2022-06" db="EMBL/GenBank/DDBJ databases">
        <title>Paraconexibacter antarcticus.</title>
        <authorList>
            <person name="Kim C.S."/>
        </authorList>
    </citation>
    <scope>NUCLEOTIDE SEQUENCE [LARGE SCALE GENOMIC DNA]</scope>
    <source>
        <strain evidence="3 4">02-257</strain>
    </source>
</reference>
<feature type="region of interest" description="Disordered" evidence="1">
    <location>
        <begin position="1"/>
        <end position="100"/>
    </location>
</feature>
<gene>
    <name evidence="3" type="ORF">NBH00_07140</name>
</gene>
<dbReference type="Gene3D" id="2.60.40.2810">
    <property type="match status" value="1"/>
</dbReference>
<feature type="compositionally biased region" description="Low complexity" evidence="1">
    <location>
        <begin position="14"/>
        <end position="23"/>
    </location>
</feature>
<feature type="region of interest" description="Disordered" evidence="1">
    <location>
        <begin position="747"/>
        <end position="766"/>
    </location>
</feature>
<feature type="region of interest" description="Disordered" evidence="1">
    <location>
        <begin position="632"/>
        <end position="704"/>
    </location>
</feature>
<protein>
    <submittedName>
        <fullName evidence="3">Ig-like domain-containing protein</fullName>
    </submittedName>
</protein>
<dbReference type="SMART" id="SM00740">
    <property type="entry name" value="PASTA"/>
    <property type="match status" value="2"/>
</dbReference>
<evidence type="ECO:0000256" key="1">
    <source>
        <dbReference type="SAM" id="MobiDB-lite"/>
    </source>
</evidence>
<evidence type="ECO:0000259" key="2">
    <source>
        <dbReference type="PROSITE" id="PS51178"/>
    </source>
</evidence>
<keyword evidence="4" id="KW-1185">Reference proteome</keyword>
<dbReference type="Pfam" id="PF17963">
    <property type="entry name" value="Big_9"/>
    <property type="match status" value="1"/>
</dbReference>